<feature type="non-terminal residue" evidence="1">
    <location>
        <position position="1"/>
    </location>
</feature>
<dbReference type="EMBL" id="JABBWE010000104">
    <property type="protein sequence ID" value="KAG1785772.1"/>
    <property type="molecule type" value="Genomic_DNA"/>
</dbReference>
<reference evidence="1" key="1">
    <citation type="journal article" date="2020" name="New Phytol.">
        <title>Comparative genomics reveals dynamic genome evolution in host specialist ectomycorrhizal fungi.</title>
        <authorList>
            <person name="Lofgren L.A."/>
            <person name="Nguyen N.H."/>
            <person name="Vilgalys R."/>
            <person name="Ruytinx J."/>
            <person name="Liao H.L."/>
            <person name="Branco S."/>
            <person name="Kuo A."/>
            <person name="LaButti K."/>
            <person name="Lipzen A."/>
            <person name="Andreopoulos W."/>
            <person name="Pangilinan J."/>
            <person name="Riley R."/>
            <person name="Hundley H."/>
            <person name="Na H."/>
            <person name="Barry K."/>
            <person name="Grigoriev I.V."/>
            <person name="Stajich J.E."/>
            <person name="Kennedy P.G."/>
        </authorList>
    </citation>
    <scope>NUCLEOTIDE SEQUENCE</scope>
    <source>
        <strain evidence="1">S12</strain>
    </source>
</reference>
<dbReference type="EMBL" id="JABBWE010000014">
    <property type="protein sequence ID" value="KAG1798231.1"/>
    <property type="molecule type" value="Genomic_DNA"/>
</dbReference>
<protein>
    <submittedName>
        <fullName evidence="1">Uncharacterized protein</fullName>
    </submittedName>
</protein>
<sequence length="64" mass="7493">WTAPVYVSFRSTPTIEYINNCRCHSFQCAATNCKYKTREVRRYLDTGDAKSMGNMHKHTKKCWG</sequence>
<evidence type="ECO:0000313" key="1">
    <source>
        <dbReference type="EMBL" id="KAG1785772.1"/>
    </source>
</evidence>
<dbReference type="Proteomes" id="UP000719766">
    <property type="component" value="Unassembled WGS sequence"/>
</dbReference>
<name>A0A9P7ACQ8_9AGAM</name>
<evidence type="ECO:0000313" key="3">
    <source>
        <dbReference type="Proteomes" id="UP000719766"/>
    </source>
</evidence>
<accession>A0A9P7ACQ8</accession>
<dbReference type="GeneID" id="64590383"/>
<gene>
    <name evidence="2" type="ORF">HD556DRAFT_1213571</name>
    <name evidence="1" type="ORF">HD556DRAFT_1214398</name>
</gene>
<dbReference type="OrthoDB" id="2677917at2759"/>
<dbReference type="AlphaFoldDB" id="A0A9P7ACQ8"/>
<evidence type="ECO:0000313" key="2">
    <source>
        <dbReference type="EMBL" id="KAG1798231.1"/>
    </source>
</evidence>
<comment type="caution">
    <text evidence="1">The sequence shown here is derived from an EMBL/GenBank/DDBJ whole genome shotgun (WGS) entry which is preliminary data.</text>
</comment>
<keyword evidence="3" id="KW-1185">Reference proteome</keyword>
<proteinExistence type="predicted"/>
<feature type="non-terminal residue" evidence="1">
    <location>
        <position position="64"/>
    </location>
</feature>
<dbReference type="RefSeq" id="XP_041163042.1">
    <property type="nucleotide sequence ID" value="XM_041296619.1"/>
</dbReference>
<organism evidence="1 3">
    <name type="scientific">Suillus plorans</name>
    <dbReference type="NCBI Taxonomy" id="116603"/>
    <lineage>
        <taxon>Eukaryota</taxon>
        <taxon>Fungi</taxon>
        <taxon>Dikarya</taxon>
        <taxon>Basidiomycota</taxon>
        <taxon>Agaricomycotina</taxon>
        <taxon>Agaricomycetes</taxon>
        <taxon>Agaricomycetidae</taxon>
        <taxon>Boletales</taxon>
        <taxon>Suillineae</taxon>
        <taxon>Suillaceae</taxon>
        <taxon>Suillus</taxon>
    </lineage>
</organism>